<name>A0A1H3Y1J3_9BURK</name>
<sequence length="284" mass="30797">MSHDSQAPGTPNPDFYAGYHALRLRRHSHGILEIVMSGEGVNKSGLATADAHMHRELADIWRDIDRDPEVRVAVIRGEGKGFSAGGDLGLVEQMATDFDVRTRVWREARDLVYNVINCSKPVVSAMHGPAVGAGLVAGLLADISIAARSARIIDGHTRLGVAAGDHAAIVWPLLCGMAKAKYYLLLCEPVSGEEAERIGLVSLAVDENDLLPKAFEVAQKLASGSQTAIRWTKYALNNWLRLAGPTFDTSLALEFMGFAGPDVREGVSSLRERRAPDFRRGDPF</sequence>
<dbReference type="RefSeq" id="WP_090527481.1">
    <property type="nucleotide sequence ID" value="NZ_FNRQ01000001.1"/>
</dbReference>
<dbReference type="CDD" id="cd06558">
    <property type="entry name" value="crotonase-like"/>
    <property type="match status" value="1"/>
</dbReference>
<dbReference type="Pfam" id="PF00378">
    <property type="entry name" value="ECH_1"/>
    <property type="match status" value="1"/>
</dbReference>
<dbReference type="InterPro" id="IPR018376">
    <property type="entry name" value="Enoyl-CoA_hyd/isom_CS"/>
</dbReference>
<keyword evidence="4" id="KW-1185">Reference proteome</keyword>
<dbReference type="PANTHER" id="PTHR43459">
    <property type="entry name" value="ENOYL-COA HYDRATASE"/>
    <property type="match status" value="1"/>
</dbReference>
<dbReference type="Gene3D" id="3.90.226.10">
    <property type="entry name" value="2-enoyl-CoA Hydratase, Chain A, domain 1"/>
    <property type="match status" value="1"/>
</dbReference>
<evidence type="ECO:0000256" key="1">
    <source>
        <dbReference type="ARBA" id="ARBA00005254"/>
    </source>
</evidence>
<comment type="similarity">
    <text evidence="1 2">Belongs to the enoyl-CoA hydratase/isomerase family.</text>
</comment>
<proteinExistence type="inferred from homology"/>
<organism evidence="3 4">
    <name type="scientific">Paraburkholderia sartisoli</name>
    <dbReference type="NCBI Taxonomy" id="83784"/>
    <lineage>
        <taxon>Bacteria</taxon>
        <taxon>Pseudomonadati</taxon>
        <taxon>Pseudomonadota</taxon>
        <taxon>Betaproteobacteria</taxon>
        <taxon>Burkholderiales</taxon>
        <taxon>Burkholderiaceae</taxon>
        <taxon>Paraburkholderia</taxon>
    </lineage>
</organism>
<dbReference type="Proteomes" id="UP000198638">
    <property type="component" value="Unassembled WGS sequence"/>
</dbReference>
<dbReference type="OrthoDB" id="9777711at2"/>
<evidence type="ECO:0000313" key="4">
    <source>
        <dbReference type="Proteomes" id="UP000198638"/>
    </source>
</evidence>
<gene>
    <name evidence="3" type="ORF">SAMN05192564_101128</name>
</gene>
<dbReference type="InterPro" id="IPR029045">
    <property type="entry name" value="ClpP/crotonase-like_dom_sf"/>
</dbReference>
<accession>A0A1H3Y1J3</accession>
<dbReference type="STRING" id="83784.SAMN05192564_101128"/>
<dbReference type="EMBL" id="FNRQ01000001">
    <property type="protein sequence ID" value="SEA05605.1"/>
    <property type="molecule type" value="Genomic_DNA"/>
</dbReference>
<evidence type="ECO:0000256" key="2">
    <source>
        <dbReference type="RuleBase" id="RU003707"/>
    </source>
</evidence>
<dbReference type="Gene3D" id="1.10.12.10">
    <property type="entry name" value="Lyase 2-enoyl-coa Hydratase, Chain A, domain 2"/>
    <property type="match status" value="1"/>
</dbReference>
<dbReference type="PANTHER" id="PTHR43459:SF3">
    <property type="entry name" value="ENOYL-COA HYDRATASE ECHA15 (ENOYL HYDRASE) (UNSATURATED ACYL-COA HYDRATASE) (CROTONASE)-RELATED"/>
    <property type="match status" value="1"/>
</dbReference>
<dbReference type="NCBIfam" id="NF005595">
    <property type="entry name" value="PRK07327.1"/>
    <property type="match status" value="1"/>
</dbReference>
<dbReference type="AlphaFoldDB" id="A0A1H3Y1J3"/>
<dbReference type="SUPFAM" id="SSF52096">
    <property type="entry name" value="ClpP/crotonase"/>
    <property type="match status" value="1"/>
</dbReference>
<evidence type="ECO:0000313" key="3">
    <source>
        <dbReference type="EMBL" id="SEA05605.1"/>
    </source>
</evidence>
<dbReference type="InterPro" id="IPR014748">
    <property type="entry name" value="Enoyl-CoA_hydra_C"/>
</dbReference>
<reference evidence="4" key="1">
    <citation type="submission" date="2016-10" db="EMBL/GenBank/DDBJ databases">
        <authorList>
            <person name="Varghese N."/>
            <person name="Submissions S."/>
        </authorList>
    </citation>
    <scope>NUCLEOTIDE SEQUENCE [LARGE SCALE GENOMIC DNA]</scope>
    <source>
        <strain evidence="4">LMG 24000</strain>
    </source>
</reference>
<dbReference type="InterPro" id="IPR001753">
    <property type="entry name" value="Enoyl-CoA_hydra/iso"/>
</dbReference>
<dbReference type="GO" id="GO:0003824">
    <property type="term" value="F:catalytic activity"/>
    <property type="evidence" value="ECO:0007669"/>
    <property type="project" value="InterPro"/>
</dbReference>
<dbReference type="PROSITE" id="PS00166">
    <property type="entry name" value="ENOYL_COA_HYDRATASE"/>
    <property type="match status" value="1"/>
</dbReference>
<protein>
    <submittedName>
        <fullName evidence="3">Enoyl-CoA hydratase</fullName>
    </submittedName>
</protein>